<reference evidence="1 2" key="1">
    <citation type="journal article" date="2018" name="Sci. Rep.">
        <title>Genomic signatures of local adaptation to the degree of environmental predictability in rotifers.</title>
        <authorList>
            <person name="Franch-Gras L."/>
            <person name="Hahn C."/>
            <person name="Garcia-Roger E.M."/>
            <person name="Carmona M.J."/>
            <person name="Serra M."/>
            <person name="Gomez A."/>
        </authorList>
    </citation>
    <scope>NUCLEOTIDE SEQUENCE [LARGE SCALE GENOMIC DNA]</scope>
    <source>
        <strain evidence="1">HYR1</strain>
    </source>
</reference>
<comment type="caution">
    <text evidence="1">The sequence shown here is derived from an EMBL/GenBank/DDBJ whole genome shotgun (WGS) entry which is preliminary data.</text>
</comment>
<organism evidence="1 2">
    <name type="scientific">Brachionus plicatilis</name>
    <name type="common">Marine rotifer</name>
    <name type="synonym">Brachionus muelleri</name>
    <dbReference type="NCBI Taxonomy" id="10195"/>
    <lineage>
        <taxon>Eukaryota</taxon>
        <taxon>Metazoa</taxon>
        <taxon>Spiralia</taxon>
        <taxon>Gnathifera</taxon>
        <taxon>Rotifera</taxon>
        <taxon>Eurotatoria</taxon>
        <taxon>Monogononta</taxon>
        <taxon>Pseudotrocha</taxon>
        <taxon>Ploima</taxon>
        <taxon>Brachionidae</taxon>
        <taxon>Brachionus</taxon>
    </lineage>
</organism>
<dbReference type="EMBL" id="REGN01011029">
    <property type="protein sequence ID" value="RMZ98013.1"/>
    <property type="molecule type" value="Genomic_DNA"/>
</dbReference>
<accession>A0A3M7PG71</accession>
<gene>
    <name evidence="1" type="ORF">BpHYR1_003267</name>
</gene>
<protein>
    <submittedName>
        <fullName evidence="1">Uncharacterized protein</fullName>
    </submittedName>
</protein>
<dbReference type="Proteomes" id="UP000276133">
    <property type="component" value="Unassembled WGS sequence"/>
</dbReference>
<evidence type="ECO:0000313" key="1">
    <source>
        <dbReference type="EMBL" id="RMZ98013.1"/>
    </source>
</evidence>
<name>A0A3M7PG71_BRAPC</name>
<proteinExistence type="predicted"/>
<sequence length="75" mass="8793">MLGFRSNGLIQIGLIKSINQEKLELVWNSNQRTFTKNLRIEDVKLVKNQYFAHKTFVAVVILKVQHSCLRLKYDC</sequence>
<evidence type="ECO:0000313" key="2">
    <source>
        <dbReference type="Proteomes" id="UP000276133"/>
    </source>
</evidence>
<dbReference type="AlphaFoldDB" id="A0A3M7PG71"/>
<keyword evidence="2" id="KW-1185">Reference proteome</keyword>